<feature type="transmembrane region" description="Helical" evidence="6">
    <location>
        <begin position="40"/>
        <end position="61"/>
    </location>
</feature>
<evidence type="ECO:0000256" key="4">
    <source>
        <dbReference type="ARBA" id="ARBA00022777"/>
    </source>
</evidence>
<dbReference type="GO" id="GO:0004674">
    <property type="term" value="F:protein serine/threonine kinase activity"/>
    <property type="evidence" value="ECO:0007669"/>
    <property type="project" value="UniProtKB-KW"/>
</dbReference>
<dbReference type="GeneTree" id="ENSGT00940000164472"/>
<dbReference type="PANTHER" id="PTHR24058:SF53">
    <property type="entry name" value="HOMEODOMAIN-INTERACTING PROTEIN KINASE 2"/>
    <property type="match status" value="1"/>
</dbReference>
<accession>A0A3P8VR84</accession>
<dbReference type="GO" id="GO:0046332">
    <property type="term" value="F:SMAD binding"/>
    <property type="evidence" value="ECO:0007669"/>
    <property type="project" value="TreeGrafter"/>
</dbReference>
<keyword evidence="2" id="KW-0808">Transferase</keyword>
<dbReference type="GO" id="GO:0045944">
    <property type="term" value="P:positive regulation of transcription by RNA polymerase II"/>
    <property type="evidence" value="ECO:0007669"/>
    <property type="project" value="TreeGrafter"/>
</dbReference>
<dbReference type="Proteomes" id="UP000265120">
    <property type="component" value="Chromosome 1"/>
</dbReference>
<keyword evidence="1" id="KW-0723">Serine/threonine-protein kinase</keyword>
<dbReference type="GO" id="GO:0007224">
    <property type="term" value="P:smoothened signaling pathway"/>
    <property type="evidence" value="ECO:0007669"/>
    <property type="project" value="TreeGrafter"/>
</dbReference>
<name>A0A3P8VR84_CYNSE</name>
<evidence type="ECO:0000256" key="1">
    <source>
        <dbReference type="ARBA" id="ARBA00022527"/>
    </source>
</evidence>
<evidence type="ECO:0000256" key="6">
    <source>
        <dbReference type="SAM" id="Phobius"/>
    </source>
</evidence>
<dbReference type="GO" id="GO:0005737">
    <property type="term" value="C:cytoplasm"/>
    <property type="evidence" value="ECO:0007669"/>
    <property type="project" value="TreeGrafter"/>
</dbReference>
<feature type="domain" description="Protein kinase" evidence="7">
    <location>
        <begin position="84"/>
        <end position="351"/>
    </location>
</feature>
<keyword evidence="6" id="KW-0472">Membrane</keyword>
<dbReference type="PROSITE" id="PS50011">
    <property type="entry name" value="PROTEIN_KINASE_DOM"/>
    <property type="match status" value="1"/>
</dbReference>
<keyword evidence="4" id="KW-0418">Kinase</keyword>
<keyword evidence="9" id="KW-1185">Reference proteome</keyword>
<organism evidence="8 9">
    <name type="scientific">Cynoglossus semilaevis</name>
    <name type="common">Tongue sole</name>
    <dbReference type="NCBI Taxonomy" id="244447"/>
    <lineage>
        <taxon>Eukaryota</taxon>
        <taxon>Metazoa</taxon>
        <taxon>Chordata</taxon>
        <taxon>Craniata</taxon>
        <taxon>Vertebrata</taxon>
        <taxon>Euteleostomi</taxon>
        <taxon>Actinopterygii</taxon>
        <taxon>Neopterygii</taxon>
        <taxon>Teleostei</taxon>
        <taxon>Neoteleostei</taxon>
        <taxon>Acanthomorphata</taxon>
        <taxon>Carangaria</taxon>
        <taxon>Pleuronectiformes</taxon>
        <taxon>Pleuronectoidei</taxon>
        <taxon>Cynoglossidae</taxon>
        <taxon>Cynoglossinae</taxon>
        <taxon>Cynoglossus</taxon>
    </lineage>
</organism>
<dbReference type="GO" id="GO:0003714">
    <property type="term" value="F:transcription corepressor activity"/>
    <property type="evidence" value="ECO:0007669"/>
    <property type="project" value="TreeGrafter"/>
</dbReference>
<dbReference type="Gene3D" id="3.30.200.20">
    <property type="entry name" value="Phosphorylase Kinase, domain 1"/>
    <property type="match status" value="1"/>
</dbReference>
<dbReference type="GO" id="GO:0003713">
    <property type="term" value="F:transcription coactivator activity"/>
    <property type="evidence" value="ECO:0007669"/>
    <property type="project" value="TreeGrafter"/>
</dbReference>
<dbReference type="SMART" id="SM00220">
    <property type="entry name" value="S_TKc"/>
    <property type="match status" value="1"/>
</dbReference>
<keyword evidence="6" id="KW-1133">Transmembrane helix</keyword>
<evidence type="ECO:0000259" key="7">
    <source>
        <dbReference type="PROSITE" id="PS50011"/>
    </source>
</evidence>
<dbReference type="GO" id="GO:0004713">
    <property type="term" value="F:protein tyrosine kinase activity"/>
    <property type="evidence" value="ECO:0007669"/>
    <property type="project" value="TreeGrafter"/>
</dbReference>
<dbReference type="InterPro" id="IPR050494">
    <property type="entry name" value="Ser_Thr_dual-spec_kinase"/>
</dbReference>
<evidence type="ECO:0000256" key="5">
    <source>
        <dbReference type="ARBA" id="ARBA00022840"/>
    </source>
</evidence>
<evidence type="ECO:0000256" key="2">
    <source>
        <dbReference type="ARBA" id="ARBA00022679"/>
    </source>
</evidence>
<dbReference type="GO" id="GO:0016605">
    <property type="term" value="C:PML body"/>
    <property type="evidence" value="ECO:0007669"/>
    <property type="project" value="TreeGrafter"/>
</dbReference>
<keyword evidence="6" id="KW-0812">Transmembrane</keyword>
<dbReference type="InterPro" id="IPR011009">
    <property type="entry name" value="Kinase-like_dom_sf"/>
</dbReference>
<dbReference type="Pfam" id="PF00069">
    <property type="entry name" value="Pkinase"/>
    <property type="match status" value="1"/>
</dbReference>
<keyword evidence="3" id="KW-0547">Nucleotide-binding</keyword>
<dbReference type="GO" id="GO:0005524">
    <property type="term" value="F:ATP binding"/>
    <property type="evidence" value="ECO:0007669"/>
    <property type="project" value="UniProtKB-KW"/>
</dbReference>
<reference evidence="8 9" key="1">
    <citation type="journal article" date="2014" name="Nat. Genet.">
        <title>Whole-genome sequence of a flatfish provides insights into ZW sex chromosome evolution and adaptation to a benthic lifestyle.</title>
        <authorList>
            <person name="Chen S."/>
            <person name="Zhang G."/>
            <person name="Shao C."/>
            <person name="Huang Q."/>
            <person name="Liu G."/>
            <person name="Zhang P."/>
            <person name="Song W."/>
            <person name="An N."/>
            <person name="Chalopin D."/>
            <person name="Volff J.N."/>
            <person name="Hong Y."/>
            <person name="Li Q."/>
            <person name="Sha Z."/>
            <person name="Zhou H."/>
            <person name="Xie M."/>
            <person name="Yu Q."/>
            <person name="Liu Y."/>
            <person name="Xiang H."/>
            <person name="Wang N."/>
            <person name="Wu K."/>
            <person name="Yang C."/>
            <person name="Zhou Q."/>
            <person name="Liao X."/>
            <person name="Yang L."/>
            <person name="Hu Q."/>
            <person name="Zhang J."/>
            <person name="Meng L."/>
            <person name="Jin L."/>
            <person name="Tian Y."/>
            <person name="Lian J."/>
            <person name="Yang J."/>
            <person name="Miao G."/>
            <person name="Liu S."/>
            <person name="Liang Z."/>
            <person name="Yan F."/>
            <person name="Li Y."/>
            <person name="Sun B."/>
            <person name="Zhang H."/>
            <person name="Zhang J."/>
            <person name="Zhu Y."/>
            <person name="Du M."/>
            <person name="Zhao Y."/>
            <person name="Schartl M."/>
            <person name="Tang Q."/>
            <person name="Wang J."/>
        </authorList>
    </citation>
    <scope>NUCLEOTIDE SEQUENCE</scope>
</reference>
<reference evidence="8" key="3">
    <citation type="submission" date="2025-09" db="UniProtKB">
        <authorList>
            <consortium name="Ensembl"/>
        </authorList>
    </citation>
    <scope>IDENTIFICATION</scope>
</reference>
<dbReference type="PANTHER" id="PTHR24058">
    <property type="entry name" value="DUAL SPECIFICITY PROTEIN KINASE"/>
    <property type="match status" value="1"/>
</dbReference>
<dbReference type="AlphaFoldDB" id="A0A3P8VR84"/>
<evidence type="ECO:0000256" key="3">
    <source>
        <dbReference type="ARBA" id="ARBA00022741"/>
    </source>
</evidence>
<reference evidence="8" key="2">
    <citation type="submission" date="2025-08" db="UniProtKB">
        <authorList>
            <consortium name="Ensembl"/>
        </authorList>
    </citation>
    <scope>IDENTIFICATION</scope>
</reference>
<dbReference type="GO" id="GO:0042771">
    <property type="term" value="P:intrinsic apoptotic signaling pathway in response to DNA damage by p53 class mediator"/>
    <property type="evidence" value="ECO:0007669"/>
    <property type="project" value="TreeGrafter"/>
</dbReference>
<proteinExistence type="predicted"/>
<dbReference type="InterPro" id="IPR000719">
    <property type="entry name" value="Prot_kinase_dom"/>
</dbReference>
<dbReference type="SUPFAM" id="SSF56112">
    <property type="entry name" value="Protein kinase-like (PK-like)"/>
    <property type="match status" value="1"/>
</dbReference>
<dbReference type="Ensembl" id="ENSCSET00000017027.1">
    <property type="protein sequence ID" value="ENSCSEP00000016814.1"/>
    <property type="gene ID" value="ENSCSEG00000010747.1"/>
</dbReference>
<feature type="transmembrane region" description="Helical" evidence="6">
    <location>
        <begin position="16"/>
        <end position="33"/>
    </location>
</feature>
<sequence length="410" mass="46401">MYFLNHKSQENNFMSLWKYVSIFYKLFFNYLGLSHKYPTILITGEVALALHCAIVLAFGFIQNDSHPFPGGKKCGTNVGHCAALPLPNHFHQGAHFDGTPSSVRAHPAAATARVLTVKKQTKNLQELEFAEDEVRNLKKLQQFDPDQNCLVRFNRYQEIQKNYLLEFEKLDMNVQDFLEQSSRPLHLSEIQVITQQMLVALKALKSIQMVHGDIKLDNIMWRNQQLEPRNIKLIDFGVAQDVCELRCGDILQLLPQRAPEVLLGLPLSEAVDMWALGSVIASLYINNELYSSTCELAKLDDIVQFHGNISTSSTTTRHEDTQAFVSLLKQILEVDPRKRISPSEALLHPFLTLTNFPSDLTEDLSDNKAAASISEIQPMATNAHNVHKVNRTQQSKVDFSETNGLNVSWD</sequence>
<evidence type="ECO:0000313" key="8">
    <source>
        <dbReference type="Ensembl" id="ENSCSEP00000016814.1"/>
    </source>
</evidence>
<evidence type="ECO:0000313" key="9">
    <source>
        <dbReference type="Proteomes" id="UP000265120"/>
    </source>
</evidence>
<dbReference type="Gene3D" id="1.10.510.10">
    <property type="entry name" value="Transferase(Phosphotransferase) domain 1"/>
    <property type="match status" value="2"/>
</dbReference>
<keyword evidence="5" id="KW-0067">ATP-binding</keyword>
<protein>
    <recommendedName>
        <fullName evidence="7">Protein kinase domain-containing protein</fullName>
    </recommendedName>
</protein>